<dbReference type="Gene3D" id="2.40.70.10">
    <property type="entry name" value="Acid Proteases"/>
    <property type="match status" value="1"/>
</dbReference>
<evidence type="ECO:0000256" key="1">
    <source>
        <dbReference type="SAM" id="MobiDB-lite"/>
    </source>
</evidence>
<evidence type="ECO:0000313" key="3">
    <source>
        <dbReference type="Proteomes" id="UP001164776"/>
    </source>
</evidence>
<dbReference type="PANTHER" id="PTHR33240:SF16">
    <property type="match status" value="1"/>
</dbReference>
<protein>
    <recommendedName>
        <fullName evidence="4">Peptidase A2 domain-containing protein</fullName>
    </recommendedName>
</protein>
<name>A0A9W7XD05_9POAL</name>
<dbReference type="CDD" id="cd00303">
    <property type="entry name" value="retropepsin_like"/>
    <property type="match status" value="1"/>
</dbReference>
<dbReference type="Proteomes" id="UP001164776">
    <property type="component" value="Unassembled WGS sequence"/>
</dbReference>
<dbReference type="InterPro" id="IPR021109">
    <property type="entry name" value="Peptidase_aspartic_dom_sf"/>
</dbReference>
<gene>
    <name evidence="2" type="ORF">BS78_K049500</name>
</gene>
<accession>A0A9W7XD05</accession>
<sequence>MAGAGVLPIITSPVVANIRLHHVLIDGGAALNIISHAAFKQLQIPESRLAPTRPFSGVGPVPIYPKGKIDLPVTFGTPEKFRTENVQFDVAEVNLPFNAIIGRPALYRFMAVAHYGYLVVKMPSPAGVLTVLGDRHAAVAAVEKLHALATDAANPAGDNPSASRAKVPVKEPKVPKVRPSDPEDVPVKTVQIGAEPSQTTRIAGNLGEK</sequence>
<proteinExistence type="predicted"/>
<evidence type="ECO:0000313" key="2">
    <source>
        <dbReference type="EMBL" id="KAJ1256306.1"/>
    </source>
</evidence>
<feature type="region of interest" description="Disordered" evidence="1">
    <location>
        <begin position="152"/>
        <end position="188"/>
    </location>
</feature>
<dbReference type="PANTHER" id="PTHR33240">
    <property type="entry name" value="OS08G0508500 PROTEIN"/>
    <property type="match status" value="1"/>
</dbReference>
<feature type="compositionally biased region" description="Basic and acidic residues" evidence="1">
    <location>
        <begin position="168"/>
        <end position="181"/>
    </location>
</feature>
<dbReference type="AlphaFoldDB" id="A0A9W7XD05"/>
<evidence type="ECO:0008006" key="4">
    <source>
        <dbReference type="Google" id="ProtNLM"/>
    </source>
</evidence>
<keyword evidence="3" id="KW-1185">Reference proteome</keyword>
<dbReference type="OrthoDB" id="677640at2759"/>
<organism evidence="2 3">
    <name type="scientific">Paspalum vaginatum</name>
    <name type="common">seashore paspalum</name>
    <dbReference type="NCBI Taxonomy" id="158149"/>
    <lineage>
        <taxon>Eukaryota</taxon>
        <taxon>Viridiplantae</taxon>
        <taxon>Streptophyta</taxon>
        <taxon>Embryophyta</taxon>
        <taxon>Tracheophyta</taxon>
        <taxon>Spermatophyta</taxon>
        <taxon>Magnoliopsida</taxon>
        <taxon>Liliopsida</taxon>
        <taxon>Poales</taxon>
        <taxon>Poaceae</taxon>
        <taxon>PACMAD clade</taxon>
        <taxon>Panicoideae</taxon>
        <taxon>Andropogonodae</taxon>
        <taxon>Paspaleae</taxon>
        <taxon>Paspalinae</taxon>
        <taxon>Paspalum</taxon>
    </lineage>
</organism>
<reference evidence="2 3" key="1">
    <citation type="submission" date="2022-10" db="EMBL/GenBank/DDBJ databases">
        <title>WGS assembly of Paspalum vaginatum 540-79.</title>
        <authorList>
            <person name="Sun G."/>
            <person name="Wase N."/>
            <person name="Shu S."/>
            <person name="Jenkins J."/>
            <person name="Zhou B."/>
            <person name="Torres-Rodriguez J."/>
            <person name="Chen C."/>
            <person name="Sandor L."/>
            <person name="Plott C."/>
            <person name="Yoshinga Y."/>
            <person name="Daum C."/>
            <person name="Qi P."/>
            <person name="Barry K."/>
            <person name="Lipzen A."/>
            <person name="Berry L."/>
            <person name="Pedersen C."/>
            <person name="Gottilla T."/>
            <person name="Foltz A."/>
            <person name="Yu H."/>
            <person name="O'Malley R."/>
            <person name="Zhang C."/>
            <person name="Devos K."/>
            <person name="Sigmon B."/>
            <person name="Yu B."/>
            <person name="Obata T."/>
            <person name="Schmutz J."/>
            <person name="Schnable J."/>
        </authorList>
    </citation>
    <scope>NUCLEOTIDE SEQUENCE [LARGE SCALE GENOMIC DNA]</scope>
    <source>
        <strain evidence="3">cv. 540-79</strain>
    </source>
</reference>
<dbReference type="EMBL" id="MU629529">
    <property type="protein sequence ID" value="KAJ1256306.1"/>
    <property type="molecule type" value="Genomic_DNA"/>
</dbReference>
<comment type="caution">
    <text evidence="2">The sequence shown here is derived from an EMBL/GenBank/DDBJ whole genome shotgun (WGS) entry which is preliminary data.</text>
</comment>